<keyword evidence="3" id="KW-0732">Signal</keyword>
<evidence type="ECO:0000256" key="3">
    <source>
        <dbReference type="ARBA" id="ARBA00022729"/>
    </source>
</evidence>
<feature type="domain" description="SpaA-like prealbumin fold" evidence="5">
    <location>
        <begin position="783"/>
        <end position="862"/>
    </location>
</feature>
<reference evidence="6 7" key="1">
    <citation type="submission" date="2020-10" db="EMBL/GenBank/DDBJ databases">
        <title>Olsenella immobilis sp.nov., isolated from the mud in a fermentation cellar used for the production of Chinese strong-flavoured liquor.</title>
        <authorList>
            <person name="Lu L."/>
        </authorList>
    </citation>
    <scope>NUCLEOTIDE SEQUENCE [LARGE SCALE GENOMIC DNA]</scope>
    <source>
        <strain evidence="6 7">LZLJ-2</strain>
    </source>
</reference>
<sequence length="1256" mass="132757">MSTGQLPGDRGPKGQVGRRVRAALLAYALMLSQLLGMAGPTTLAQALDDAVTLRSSLGSDSHDGFPNFIHYFDVDGTGDVLTIGYCMNMGRYNEEAEVYDAGWDYASGPLAYIAYNGYPNTTTVAGHQLSELGARTATAIAVYMECGYIEPGADCHVPAGVSDDGSGGYSLSDYGPTSGVVREAAVSLYEAAQAHGSEDGPWNHAAVRVYHAPSPRVQNMLVVQRNVTVTLSKGSADATLTSGNDEYSLAGATYEVRRESDDELVATVTTDADGRASCTLSPNERYYAVETKAPSGFVANPERTYFQTGVENSTEQLIDEPGTVTLVVRKQDSATGGAAQPGASLEGAEFTAVDANGDTHLAVTDATGTARFERLPLGRVQVTETRAPAGYLPDATVRTYHASATELGDADTVDLSPNDPVSEDVVAFDLELTKFADDGLDEGSGIEKPAAGVQFQIVSNTTGAVVGTIETNASGYADTASDPNLWFGAGTRPEAAGGALPYDAAGYTIHEVESSVPEGFSHVGDWTLSPDAMSAGAKLQYIVDNHALSARLQVVKVDATSGLTVPLAGFSFQILREDGSPVTQESWYPTHVELSEFTTDETGTLTLPQRLVPGTYYLHETAAPAPYLVGTKDVQAVVAADATLPPVVVARYTDAQATGRATIVKTDAQSGAALAGAEFDVIAREAMTSPDGTIQAVEGQVMGHVICDGEGRASLDGLPLADGSATYAFVETKVPAGYVLDAIPHEFTLTYEDPETPVVEAATEASNVANSLTITKAELGSPEMTLPGTVFSWWSADAGDAPGEAEGARSVTVGDDGILRIEKIAPGDWYLQESAPVPGYVTDATRHSVHVGEDGIISADWFDDAGQASAFLENDHTRVEVSKRDVTTEEEIPGASLSVTDSVGTVVDAWTSTEGPHLIERLAPGTYVLTETMTPHAYDQSQSVTFEVAEAGEIQKVVLYDEPVSVTGQLDKRQEIADALDPNTVEDGDGANRASVSVSEEGLYDYSLDFRNTSSTWVDELTVTDSLDGVRDGLAELVGITTPRVTGDYDGLLNVWYQTDQTPIGYVDPAGANATRSDAHANPWLEGDGRALEYAGWRLWKTDVAAGDSVELAASDLGIASDEHVTAVRFEYGRVEKDFTTRVGDWDRSDLKDVHDDLDDVVADHDQTLSSAVLHLRVTEAYETGCVLDNTAALDLFRNGGKESLEDHDADAVTQTPRSFMPLLPGTGEGPSPASLLAALGLAALAVPLVRRRLHA</sequence>
<dbReference type="InterPro" id="IPR013552">
    <property type="entry name" value="Thioester_dom"/>
</dbReference>
<proteinExistence type="inferred from homology"/>
<dbReference type="PANTHER" id="PTHR36108">
    <property type="entry name" value="COLOSSIN-B-RELATED"/>
    <property type="match status" value="1"/>
</dbReference>
<dbReference type="Pfam" id="PF08341">
    <property type="entry name" value="TED"/>
    <property type="match status" value="1"/>
</dbReference>
<evidence type="ECO:0000256" key="1">
    <source>
        <dbReference type="ARBA" id="ARBA00007257"/>
    </source>
</evidence>
<dbReference type="KEGG" id="tio:INP52_02865"/>
<feature type="domain" description="SpaA-like prealbumin fold" evidence="5">
    <location>
        <begin position="660"/>
        <end position="753"/>
    </location>
</feature>
<accession>A0A7S7RVC4</accession>
<comment type="similarity">
    <text evidence="1">Belongs to the serine-aspartate repeat-containing protein (SDr) family.</text>
</comment>
<dbReference type="Gene3D" id="2.60.40.10">
    <property type="entry name" value="Immunoglobulins"/>
    <property type="match status" value="6"/>
</dbReference>
<feature type="domain" description="SpaA-like prealbumin fold" evidence="5">
    <location>
        <begin position="242"/>
        <end position="309"/>
    </location>
</feature>
<feature type="domain" description="Thioester" evidence="4">
    <location>
        <begin position="84"/>
        <end position="143"/>
    </location>
</feature>
<evidence type="ECO:0000259" key="5">
    <source>
        <dbReference type="Pfam" id="PF17802"/>
    </source>
</evidence>
<dbReference type="AlphaFoldDB" id="A0A7S7RVC4"/>
<feature type="domain" description="SpaA-like prealbumin fold" evidence="5">
    <location>
        <begin position="342"/>
        <end position="396"/>
    </location>
</feature>
<gene>
    <name evidence="6" type="ORF">INP52_02865</name>
</gene>
<evidence type="ECO:0000259" key="4">
    <source>
        <dbReference type="Pfam" id="PF08341"/>
    </source>
</evidence>
<organism evidence="6 7">
    <name type="scientific">Thermophilibacter immobilis</name>
    <dbReference type="NCBI Taxonomy" id="2779519"/>
    <lineage>
        <taxon>Bacteria</taxon>
        <taxon>Bacillati</taxon>
        <taxon>Actinomycetota</taxon>
        <taxon>Coriobacteriia</taxon>
        <taxon>Coriobacteriales</taxon>
        <taxon>Atopobiaceae</taxon>
        <taxon>Thermophilibacter</taxon>
    </lineage>
</organism>
<keyword evidence="2" id="KW-0964">Secreted</keyword>
<dbReference type="Proteomes" id="UP000593735">
    <property type="component" value="Chromosome"/>
</dbReference>
<feature type="domain" description="SpaA-like prealbumin fold" evidence="5">
    <location>
        <begin position="552"/>
        <end position="642"/>
    </location>
</feature>
<evidence type="ECO:0000256" key="2">
    <source>
        <dbReference type="ARBA" id="ARBA00022525"/>
    </source>
</evidence>
<dbReference type="SUPFAM" id="SSF49478">
    <property type="entry name" value="Cna protein B-type domain"/>
    <property type="match status" value="1"/>
</dbReference>
<dbReference type="PANTHER" id="PTHR36108:SF13">
    <property type="entry name" value="COLOSSIN-B-RELATED"/>
    <property type="match status" value="1"/>
</dbReference>
<dbReference type="InterPro" id="IPR041033">
    <property type="entry name" value="SpaA_PFL_dom_1"/>
</dbReference>
<evidence type="ECO:0000313" key="6">
    <source>
        <dbReference type="EMBL" id="QOY61159.1"/>
    </source>
</evidence>
<dbReference type="RefSeq" id="WP_194372245.1">
    <property type="nucleotide sequence ID" value="NZ_CP063767.1"/>
</dbReference>
<evidence type="ECO:0000313" key="7">
    <source>
        <dbReference type="Proteomes" id="UP000593735"/>
    </source>
</evidence>
<protein>
    <submittedName>
        <fullName evidence="6">Uncharacterized protein</fullName>
    </submittedName>
</protein>
<name>A0A7S7RVC4_9ACTN</name>
<dbReference type="GO" id="GO:0005975">
    <property type="term" value="P:carbohydrate metabolic process"/>
    <property type="evidence" value="ECO:0007669"/>
    <property type="project" value="UniProtKB-ARBA"/>
</dbReference>
<dbReference type="EMBL" id="CP063767">
    <property type="protein sequence ID" value="QOY61159.1"/>
    <property type="molecule type" value="Genomic_DNA"/>
</dbReference>
<dbReference type="InterPro" id="IPR013783">
    <property type="entry name" value="Ig-like_fold"/>
</dbReference>
<dbReference type="Pfam" id="PF17802">
    <property type="entry name" value="SpaA"/>
    <property type="match status" value="6"/>
</dbReference>
<feature type="domain" description="SpaA-like prealbumin fold" evidence="5">
    <location>
        <begin position="878"/>
        <end position="961"/>
    </location>
</feature>
<keyword evidence="7" id="KW-1185">Reference proteome</keyword>